<dbReference type="GO" id="GO:0016491">
    <property type="term" value="F:oxidoreductase activity"/>
    <property type="evidence" value="ECO:0007669"/>
    <property type="project" value="UniProtKB-KW"/>
</dbReference>
<dbReference type="InterPro" id="IPR014503">
    <property type="entry name" value="Clavaminate_syn-like"/>
</dbReference>
<dbReference type="SUPFAM" id="SSF51197">
    <property type="entry name" value="Clavaminate synthase-like"/>
    <property type="match status" value="1"/>
</dbReference>
<comment type="similarity">
    <text evidence="1">Belongs to the clavaminate synthase family.</text>
</comment>
<evidence type="ECO:0000256" key="1">
    <source>
        <dbReference type="ARBA" id="ARBA00008425"/>
    </source>
</evidence>
<reference evidence="5 6" key="1">
    <citation type="submission" date="2020-08" db="EMBL/GenBank/DDBJ databases">
        <title>Sequencing the genomes of 1000 actinobacteria strains.</title>
        <authorList>
            <person name="Klenk H.-P."/>
        </authorList>
    </citation>
    <scope>NUCLEOTIDE SEQUENCE [LARGE SCALE GENOMIC DNA]</scope>
    <source>
        <strain evidence="5 6">DSM 45362</strain>
    </source>
</reference>
<gene>
    <name evidence="5" type="ORF">F4553_000867</name>
</gene>
<name>A0A841BJH9_9ACTN</name>
<keyword evidence="2" id="KW-0479">Metal-binding</keyword>
<dbReference type="InterPro" id="IPR042098">
    <property type="entry name" value="TauD-like_sf"/>
</dbReference>
<evidence type="ECO:0000256" key="3">
    <source>
        <dbReference type="ARBA" id="ARBA00023002"/>
    </source>
</evidence>
<dbReference type="Proteomes" id="UP000587527">
    <property type="component" value="Unassembled WGS sequence"/>
</dbReference>
<protein>
    <recommendedName>
        <fullName evidence="7">TauD/TfdA-like domain-containing protein</fullName>
    </recommendedName>
</protein>
<sequence>MANEIGLIPVDFEFTSDELAAAKEVLARVKASPYESYRNFKNDIDELASQLPERFVDFAAETARRDFDTHPIVVMSNCPIDDVIPVLSNEDPRSDKLARKTTFVAEAFLAAYAKLTDTETIAHLTVNDGDFFHDIYPKSSMYDLQSAKTLKTLKFHRDFPTHFVAPDFINTITLRDTPENEVYSTFAVNVDVLRELSPSDIEILAEARFTTPVDDSSGASKLKKLDPVGAHPIIDPEGRGLKIFEGRTRGADHEADEVFGRVIEALHRVKKTRVTRPGDAVSFCNRSVIHGREVVHVGDADELAHRWLIKSHTVFSLREHEKYFLDDRYAVVNG</sequence>
<evidence type="ECO:0000256" key="4">
    <source>
        <dbReference type="ARBA" id="ARBA00023004"/>
    </source>
</evidence>
<dbReference type="EMBL" id="JACHMN010000001">
    <property type="protein sequence ID" value="MBB5867488.1"/>
    <property type="molecule type" value="Genomic_DNA"/>
</dbReference>
<accession>A0A841BJH9</accession>
<keyword evidence="3" id="KW-0560">Oxidoreductase</keyword>
<organism evidence="5 6">
    <name type="scientific">Allocatelliglobosispora scoriae</name>
    <dbReference type="NCBI Taxonomy" id="643052"/>
    <lineage>
        <taxon>Bacteria</taxon>
        <taxon>Bacillati</taxon>
        <taxon>Actinomycetota</taxon>
        <taxon>Actinomycetes</taxon>
        <taxon>Micromonosporales</taxon>
        <taxon>Micromonosporaceae</taxon>
        <taxon>Allocatelliglobosispora</taxon>
    </lineage>
</organism>
<proteinExistence type="inferred from homology"/>
<dbReference type="GO" id="GO:0005506">
    <property type="term" value="F:iron ion binding"/>
    <property type="evidence" value="ECO:0007669"/>
    <property type="project" value="InterPro"/>
</dbReference>
<comment type="caution">
    <text evidence="5">The sequence shown here is derived from an EMBL/GenBank/DDBJ whole genome shotgun (WGS) entry which is preliminary data.</text>
</comment>
<evidence type="ECO:0008006" key="7">
    <source>
        <dbReference type="Google" id="ProtNLM"/>
    </source>
</evidence>
<keyword evidence="6" id="KW-1185">Reference proteome</keyword>
<evidence type="ECO:0000256" key="2">
    <source>
        <dbReference type="ARBA" id="ARBA00022723"/>
    </source>
</evidence>
<evidence type="ECO:0000313" key="6">
    <source>
        <dbReference type="Proteomes" id="UP000587527"/>
    </source>
</evidence>
<dbReference type="Gene3D" id="3.60.130.10">
    <property type="entry name" value="Clavaminate synthase-like"/>
    <property type="match status" value="1"/>
</dbReference>
<evidence type="ECO:0000313" key="5">
    <source>
        <dbReference type="EMBL" id="MBB5867488.1"/>
    </source>
</evidence>
<dbReference type="RefSeq" id="WP_184832265.1">
    <property type="nucleotide sequence ID" value="NZ_JACHMN010000001.1"/>
</dbReference>
<dbReference type="AlphaFoldDB" id="A0A841BJH9"/>
<keyword evidence="4" id="KW-0408">Iron</keyword>
<dbReference type="PIRSF" id="PIRSF019543">
    <property type="entry name" value="Clavaminate_syn"/>
    <property type="match status" value="1"/>
</dbReference>